<dbReference type="AlphaFoldDB" id="X6NYQ9"/>
<organism evidence="1 2">
    <name type="scientific">Reticulomyxa filosa</name>
    <dbReference type="NCBI Taxonomy" id="46433"/>
    <lineage>
        <taxon>Eukaryota</taxon>
        <taxon>Sar</taxon>
        <taxon>Rhizaria</taxon>
        <taxon>Retaria</taxon>
        <taxon>Foraminifera</taxon>
        <taxon>Monothalamids</taxon>
        <taxon>Reticulomyxidae</taxon>
        <taxon>Reticulomyxa</taxon>
    </lineage>
</organism>
<name>X6NYQ9_RETFI</name>
<protein>
    <submittedName>
        <fullName evidence="1">Uncharacterized protein</fullName>
    </submittedName>
</protein>
<keyword evidence="2" id="KW-1185">Reference proteome</keyword>
<gene>
    <name evidence="1" type="ORF">RFI_06145</name>
</gene>
<sequence length="184" mass="21602">MQKVKIKKQPMSSKWSSLLVDFLKREDNNIQEHSSTSFNEECSKTQHDTSNPLSLNTIPKFFYKVVFFFLFKRKKVNEVTEQNEASTLIGDLSREMLLDVEEDNLLTESDLDLTYQNLATLLIQHEETEYMTYEIFKQLKVSLPERVQRFFTTKVYRSFCGNAEGKIKIASFYKFLSLGGKLFF</sequence>
<evidence type="ECO:0000313" key="2">
    <source>
        <dbReference type="Proteomes" id="UP000023152"/>
    </source>
</evidence>
<dbReference type="EMBL" id="ASPP01005202">
    <property type="protein sequence ID" value="ETO30974.1"/>
    <property type="molecule type" value="Genomic_DNA"/>
</dbReference>
<dbReference type="Proteomes" id="UP000023152">
    <property type="component" value="Unassembled WGS sequence"/>
</dbReference>
<comment type="caution">
    <text evidence="1">The sequence shown here is derived from an EMBL/GenBank/DDBJ whole genome shotgun (WGS) entry which is preliminary data.</text>
</comment>
<accession>X6NYQ9</accession>
<reference evidence="1 2" key="1">
    <citation type="journal article" date="2013" name="Curr. Biol.">
        <title>The Genome of the Foraminiferan Reticulomyxa filosa.</title>
        <authorList>
            <person name="Glockner G."/>
            <person name="Hulsmann N."/>
            <person name="Schleicher M."/>
            <person name="Noegel A.A."/>
            <person name="Eichinger L."/>
            <person name="Gallinger C."/>
            <person name="Pawlowski J."/>
            <person name="Sierra R."/>
            <person name="Euteneuer U."/>
            <person name="Pillet L."/>
            <person name="Moustafa A."/>
            <person name="Platzer M."/>
            <person name="Groth M."/>
            <person name="Szafranski K."/>
            <person name="Schliwa M."/>
        </authorList>
    </citation>
    <scope>NUCLEOTIDE SEQUENCE [LARGE SCALE GENOMIC DNA]</scope>
</reference>
<evidence type="ECO:0000313" key="1">
    <source>
        <dbReference type="EMBL" id="ETO30974.1"/>
    </source>
</evidence>
<proteinExistence type="predicted"/>